<dbReference type="EMBL" id="JAGIOA010000001">
    <property type="protein sequence ID" value="MBP2378055.1"/>
    <property type="molecule type" value="Genomic_DNA"/>
</dbReference>
<dbReference type="Proteomes" id="UP000703720">
    <property type="component" value="Unassembled WGS sequence"/>
</dbReference>
<sequence length="60" mass="6843">MPDRSDPVTRSSTRRLRHRRRDGCGIIDATAAASSTRRLPHRRRDGCRITASRHHGIIEP</sequence>
<accession>A0ABS4WPD2</accession>
<evidence type="ECO:0000313" key="2">
    <source>
        <dbReference type="Proteomes" id="UP000703720"/>
    </source>
</evidence>
<name>A0ABS4WPD2_9MICO</name>
<protein>
    <submittedName>
        <fullName evidence="1">Uncharacterized protein</fullName>
    </submittedName>
</protein>
<gene>
    <name evidence="1" type="ORF">JOF42_001550</name>
</gene>
<comment type="caution">
    <text evidence="1">The sequence shown here is derived from an EMBL/GenBank/DDBJ whole genome shotgun (WGS) entry which is preliminary data.</text>
</comment>
<organism evidence="1 2">
    <name type="scientific">Microbacterium phyllosphaerae</name>
    <dbReference type="NCBI Taxonomy" id="124798"/>
    <lineage>
        <taxon>Bacteria</taxon>
        <taxon>Bacillati</taxon>
        <taxon>Actinomycetota</taxon>
        <taxon>Actinomycetes</taxon>
        <taxon>Micrococcales</taxon>
        <taxon>Microbacteriaceae</taxon>
        <taxon>Microbacterium</taxon>
    </lineage>
</organism>
<evidence type="ECO:0000313" key="1">
    <source>
        <dbReference type="EMBL" id="MBP2378055.1"/>
    </source>
</evidence>
<reference evidence="1 2" key="1">
    <citation type="submission" date="2021-03" db="EMBL/GenBank/DDBJ databases">
        <title>Sequencing the genomes of 1000 actinobacteria strains.</title>
        <authorList>
            <person name="Klenk H.-P."/>
        </authorList>
    </citation>
    <scope>NUCLEOTIDE SEQUENCE [LARGE SCALE GENOMIC DNA]</scope>
    <source>
        <strain evidence="1 2">DSM 13468</strain>
    </source>
</reference>
<dbReference type="RefSeq" id="WP_210097332.1">
    <property type="nucleotide sequence ID" value="NZ_BAAAIO010000001.1"/>
</dbReference>
<proteinExistence type="predicted"/>
<keyword evidence="2" id="KW-1185">Reference proteome</keyword>